<accession>A0A4U9HG97</accession>
<gene>
    <name evidence="1" type="ORF">NCTC12971_02459</name>
</gene>
<reference evidence="1 2" key="1">
    <citation type="submission" date="2019-05" db="EMBL/GenBank/DDBJ databases">
        <authorList>
            <consortium name="Pathogen Informatics"/>
        </authorList>
    </citation>
    <scope>NUCLEOTIDE SEQUENCE [LARGE SCALE GENOMIC DNA]</scope>
    <source>
        <strain evidence="1 2">NCTC12971</strain>
    </source>
</reference>
<dbReference type="GeneID" id="61765523"/>
<protein>
    <submittedName>
        <fullName evidence="1">Uncharacterized protein</fullName>
    </submittedName>
</protein>
<proteinExistence type="predicted"/>
<dbReference type="AlphaFoldDB" id="A0A4U9HG97"/>
<organism evidence="1 2">
    <name type="scientific">Serratia rubidaea</name>
    <name type="common">Serratia marinorubra</name>
    <dbReference type="NCBI Taxonomy" id="61652"/>
    <lineage>
        <taxon>Bacteria</taxon>
        <taxon>Pseudomonadati</taxon>
        <taxon>Pseudomonadota</taxon>
        <taxon>Gammaproteobacteria</taxon>
        <taxon>Enterobacterales</taxon>
        <taxon>Yersiniaceae</taxon>
        <taxon>Serratia</taxon>
    </lineage>
</organism>
<evidence type="ECO:0000313" key="2">
    <source>
        <dbReference type="Proteomes" id="UP000307968"/>
    </source>
</evidence>
<dbReference type="EMBL" id="LR590463">
    <property type="protein sequence ID" value="VTP62091.1"/>
    <property type="molecule type" value="Genomic_DNA"/>
</dbReference>
<dbReference type="Proteomes" id="UP000307968">
    <property type="component" value="Chromosome"/>
</dbReference>
<name>A0A4U9HG97_SERRU</name>
<sequence>MLRMYLAKGDAVHVTFPDGSTGIIEVESRSELAFHFPQKVRLAREKQAFKKLINDNQK</sequence>
<dbReference type="RefSeq" id="WP_169802931.1">
    <property type="nucleotide sequence ID" value="NZ_CAMIPJ010000001.1"/>
</dbReference>
<evidence type="ECO:0000313" key="1">
    <source>
        <dbReference type="EMBL" id="VTP62091.1"/>
    </source>
</evidence>